<keyword evidence="1" id="KW-0378">Hydrolase</keyword>
<accession>A0A2N8HGB2</accession>
<dbReference type="GO" id="GO:0005975">
    <property type="term" value="P:carbohydrate metabolic process"/>
    <property type="evidence" value="ECO:0007669"/>
    <property type="project" value="TreeGrafter"/>
</dbReference>
<dbReference type="Gene3D" id="2.60.40.10">
    <property type="entry name" value="Immunoglobulins"/>
    <property type="match status" value="1"/>
</dbReference>
<feature type="chain" id="PRO_5014686092" description="Sialate O-acetylesterase domain-containing protein" evidence="2">
    <location>
        <begin position="21"/>
        <end position="512"/>
    </location>
</feature>
<dbReference type="RefSeq" id="WP_102711978.1">
    <property type="nucleotide sequence ID" value="NZ_PJKA01000003.1"/>
</dbReference>
<dbReference type="OrthoDB" id="183320at2"/>
<sequence length="512" mass="56154">MHLHTPFILIAAVALNAAWAAAPQFDRIYGSHMVLPHGKNVPVSGTADPNKEVSITFGSSTLNTKADARGKWRVMLPPMQPNGTGQTLTATQNGDSSKLDDVLVGEVWLASGQSNMLFRLNQTNTAREDMASSGDEQLRLLNNVPQAHTNNAPYSDKDFASVTTDNFYKGQWQASTPSTSGPMAAVGYYFGKKLREGLGMPVGIIHSSLGGSEIAAWIPRQVINTNNSFRTLRGNHWLDSPLISDWVRGRAKKNISPRLDQGSPDHPYKPAFLYESGIAWMTALPITGVIWYQGESDAEIIDNEQNGMLLKTMISSWRKAFRNPEMPFVMIQLPRINDPSKIRAGWPEFREMQDTVAKTVPQVYSVNTIDLGSTNADVHPPFKRPVGERAGNTALNKVYGKKVPCEGPSFKAFKPSGNSLLIQLEHAKGLTTTDGKEPAQFEIAGADGTYHSATAEIVNKKGSTAVIRLTSPEVKSPRNARYCWNRFVTPNLVNGDQLPARPFRTDAPALKK</sequence>
<dbReference type="InterPro" id="IPR013783">
    <property type="entry name" value="Ig-like_fold"/>
</dbReference>
<proteinExistence type="predicted"/>
<dbReference type="Gene3D" id="3.40.50.1110">
    <property type="entry name" value="SGNH hydrolase"/>
    <property type="match status" value="1"/>
</dbReference>
<evidence type="ECO:0000259" key="3">
    <source>
        <dbReference type="Pfam" id="PF03629"/>
    </source>
</evidence>
<feature type="domain" description="Sialate O-acetylesterase" evidence="3">
    <location>
        <begin position="285"/>
        <end position="379"/>
    </location>
</feature>
<dbReference type="PANTHER" id="PTHR22901">
    <property type="entry name" value="SIALATE O-ACETYLESTERASE"/>
    <property type="match status" value="1"/>
</dbReference>
<evidence type="ECO:0000256" key="2">
    <source>
        <dbReference type="SAM" id="SignalP"/>
    </source>
</evidence>
<dbReference type="InterPro" id="IPR036514">
    <property type="entry name" value="SGNH_hydro_sf"/>
</dbReference>
<evidence type="ECO:0000313" key="5">
    <source>
        <dbReference type="Proteomes" id="UP000236000"/>
    </source>
</evidence>
<reference evidence="4 5" key="1">
    <citation type="journal article" date="2017" name="BMC Genomics">
        <title>Genome sequencing of 39 Akkermansia muciniphila isolates reveals its population structure, genomic and functional diverisity, and global distribution in mammalian gut microbiotas.</title>
        <authorList>
            <person name="Guo X."/>
            <person name="Li S."/>
            <person name="Zhang J."/>
            <person name="Wu F."/>
            <person name="Li X."/>
            <person name="Wu D."/>
            <person name="Zhang M."/>
            <person name="Ou Z."/>
            <person name="Jie Z."/>
            <person name="Yan Q."/>
            <person name="Li P."/>
            <person name="Yi J."/>
            <person name="Peng Y."/>
        </authorList>
    </citation>
    <scope>NUCLEOTIDE SEQUENCE [LARGE SCALE GENOMIC DNA]</scope>
    <source>
        <strain evidence="4 5">GP24</strain>
    </source>
</reference>
<evidence type="ECO:0000256" key="1">
    <source>
        <dbReference type="ARBA" id="ARBA00022801"/>
    </source>
</evidence>
<dbReference type="PANTHER" id="PTHR22901:SF0">
    <property type="entry name" value="SIALATE O-ACETYLESTERASE"/>
    <property type="match status" value="1"/>
</dbReference>
<dbReference type="Pfam" id="PF03629">
    <property type="entry name" value="SASA"/>
    <property type="match status" value="1"/>
</dbReference>
<keyword evidence="2" id="KW-0732">Signal</keyword>
<dbReference type="SUPFAM" id="SSF52266">
    <property type="entry name" value="SGNH hydrolase"/>
    <property type="match status" value="1"/>
</dbReference>
<feature type="signal peptide" evidence="2">
    <location>
        <begin position="1"/>
        <end position="20"/>
    </location>
</feature>
<dbReference type="AlphaFoldDB" id="A0A2N8HGB2"/>
<protein>
    <recommendedName>
        <fullName evidence="3">Sialate O-acetylesterase domain-containing protein</fullName>
    </recommendedName>
</protein>
<dbReference type="InterPro" id="IPR039329">
    <property type="entry name" value="SIAE"/>
</dbReference>
<evidence type="ECO:0000313" key="4">
    <source>
        <dbReference type="EMBL" id="PNC19782.1"/>
    </source>
</evidence>
<comment type="caution">
    <text evidence="4">The sequence shown here is derived from an EMBL/GenBank/DDBJ whole genome shotgun (WGS) entry which is preliminary data.</text>
</comment>
<organism evidence="4 5">
    <name type="scientific">Akkermansia muciniphila</name>
    <dbReference type="NCBI Taxonomy" id="239935"/>
    <lineage>
        <taxon>Bacteria</taxon>
        <taxon>Pseudomonadati</taxon>
        <taxon>Verrucomicrobiota</taxon>
        <taxon>Verrucomicrobiia</taxon>
        <taxon>Verrucomicrobiales</taxon>
        <taxon>Akkermansiaceae</taxon>
        <taxon>Akkermansia</taxon>
    </lineage>
</organism>
<dbReference type="EMBL" id="PJKA01000003">
    <property type="protein sequence ID" value="PNC19782.1"/>
    <property type="molecule type" value="Genomic_DNA"/>
</dbReference>
<name>A0A2N8HGB2_9BACT</name>
<dbReference type="InterPro" id="IPR005181">
    <property type="entry name" value="SASA"/>
</dbReference>
<gene>
    <name evidence="4" type="ORF">CXU22_01865</name>
</gene>
<dbReference type="Proteomes" id="UP000236000">
    <property type="component" value="Unassembled WGS sequence"/>
</dbReference>
<dbReference type="GO" id="GO:0001681">
    <property type="term" value="F:sialate O-acetylesterase activity"/>
    <property type="evidence" value="ECO:0007669"/>
    <property type="project" value="InterPro"/>
</dbReference>